<sequence length="43" mass="4777">MGQFGSLPICFFTSQRQSVLTAVQQFVYGLLGSKNPFFPSLSF</sequence>
<reference evidence="1" key="1">
    <citation type="submission" date="2014-09" db="EMBL/GenBank/DDBJ databases">
        <authorList>
            <person name="Magalhaes I.L.F."/>
            <person name="Oliveira U."/>
            <person name="Santos F.R."/>
            <person name="Vidigal T.H.D.A."/>
            <person name="Brescovit A.D."/>
            <person name="Santos A.J."/>
        </authorList>
    </citation>
    <scope>NUCLEOTIDE SEQUENCE</scope>
    <source>
        <tissue evidence="1">Shoot tissue taken approximately 20 cm above the soil surface</tissue>
    </source>
</reference>
<proteinExistence type="predicted"/>
<name>A0A0A8YZ52_ARUDO</name>
<evidence type="ECO:0000313" key="1">
    <source>
        <dbReference type="EMBL" id="JAD31851.1"/>
    </source>
</evidence>
<dbReference type="EMBL" id="GBRH01266044">
    <property type="protein sequence ID" value="JAD31851.1"/>
    <property type="molecule type" value="Transcribed_RNA"/>
</dbReference>
<reference evidence="1" key="2">
    <citation type="journal article" date="2015" name="Data Brief">
        <title>Shoot transcriptome of the giant reed, Arundo donax.</title>
        <authorList>
            <person name="Barrero R.A."/>
            <person name="Guerrero F.D."/>
            <person name="Moolhuijzen P."/>
            <person name="Goolsby J.A."/>
            <person name="Tidwell J."/>
            <person name="Bellgard S.E."/>
            <person name="Bellgard M.I."/>
        </authorList>
    </citation>
    <scope>NUCLEOTIDE SEQUENCE</scope>
    <source>
        <tissue evidence="1">Shoot tissue taken approximately 20 cm above the soil surface</tissue>
    </source>
</reference>
<protein>
    <submittedName>
        <fullName evidence="1">Uncharacterized protein</fullName>
    </submittedName>
</protein>
<organism evidence="1">
    <name type="scientific">Arundo donax</name>
    <name type="common">Giant reed</name>
    <name type="synonym">Donax arundinaceus</name>
    <dbReference type="NCBI Taxonomy" id="35708"/>
    <lineage>
        <taxon>Eukaryota</taxon>
        <taxon>Viridiplantae</taxon>
        <taxon>Streptophyta</taxon>
        <taxon>Embryophyta</taxon>
        <taxon>Tracheophyta</taxon>
        <taxon>Spermatophyta</taxon>
        <taxon>Magnoliopsida</taxon>
        <taxon>Liliopsida</taxon>
        <taxon>Poales</taxon>
        <taxon>Poaceae</taxon>
        <taxon>PACMAD clade</taxon>
        <taxon>Arundinoideae</taxon>
        <taxon>Arundineae</taxon>
        <taxon>Arundo</taxon>
    </lineage>
</organism>
<accession>A0A0A8YZ52</accession>
<dbReference type="AlphaFoldDB" id="A0A0A8YZ52"/>